<evidence type="ECO:0000313" key="2">
    <source>
        <dbReference type="Proteomes" id="UP001302349"/>
    </source>
</evidence>
<protein>
    <recommendedName>
        <fullName evidence="3">Lipocalin-like domain-containing protein</fullName>
    </recommendedName>
</protein>
<dbReference type="EMBL" id="CP136051">
    <property type="protein sequence ID" value="WOK04683.1"/>
    <property type="molecule type" value="Genomic_DNA"/>
</dbReference>
<evidence type="ECO:0000313" key="1">
    <source>
        <dbReference type="EMBL" id="WOK04683.1"/>
    </source>
</evidence>
<proteinExistence type="predicted"/>
<organism evidence="1 2">
    <name type="scientific">Imperialibacter roseus</name>
    <dbReference type="NCBI Taxonomy" id="1324217"/>
    <lineage>
        <taxon>Bacteria</taxon>
        <taxon>Pseudomonadati</taxon>
        <taxon>Bacteroidota</taxon>
        <taxon>Cytophagia</taxon>
        <taxon>Cytophagales</taxon>
        <taxon>Flammeovirgaceae</taxon>
        <taxon>Imperialibacter</taxon>
    </lineage>
</organism>
<accession>A0ABZ0II23</accession>
<sequence length="158" mass="17888">MKRAFKFVLVAICSFCGQKDEEIPIPVKLWSFLNTKWVSLEEGSRYCGSHSLISNWHNFGVTFTGDNTGGRYVTTGVPDTSIYKDSQMVWKESGLWKIRQESIRDSLFVIDRDDSVSVGVEMDRDGFLNLSFAEKVTDEGGRLGTSVCLYQFKMTVTD</sequence>
<dbReference type="RefSeq" id="WP_317487484.1">
    <property type="nucleotide sequence ID" value="NZ_CP136051.1"/>
</dbReference>
<dbReference type="Proteomes" id="UP001302349">
    <property type="component" value="Chromosome"/>
</dbReference>
<keyword evidence="2" id="KW-1185">Reference proteome</keyword>
<gene>
    <name evidence="1" type="ORF">RT717_16505</name>
</gene>
<reference evidence="1 2" key="1">
    <citation type="journal article" date="2023" name="Microbiol. Resour. Announc.">
        <title>Complete Genome Sequence of Imperialibacter roseus strain P4T.</title>
        <authorList>
            <person name="Tizabi D.R."/>
            <person name="Bachvaroff T."/>
            <person name="Hill R.T."/>
        </authorList>
    </citation>
    <scope>NUCLEOTIDE SEQUENCE [LARGE SCALE GENOMIC DNA]</scope>
    <source>
        <strain evidence="1 2">P4T</strain>
    </source>
</reference>
<evidence type="ECO:0008006" key="3">
    <source>
        <dbReference type="Google" id="ProtNLM"/>
    </source>
</evidence>
<name>A0ABZ0II23_9BACT</name>